<dbReference type="Pfam" id="PF00149">
    <property type="entry name" value="Metallophos"/>
    <property type="match status" value="1"/>
</dbReference>
<dbReference type="InterPro" id="IPR051918">
    <property type="entry name" value="STPP_CPPED1"/>
</dbReference>
<feature type="domain" description="Calcineurin-like phosphoesterase C-terminal" evidence="3">
    <location>
        <begin position="340"/>
        <end position="507"/>
    </location>
</feature>
<accession>A0A376G7L1</accession>
<dbReference type="InterPro" id="IPR032288">
    <property type="entry name" value="Metallophos_C"/>
</dbReference>
<feature type="chain" id="PRO_5016804644" evidence="1">
    <location>
        <begin position="21"/>
        <end position="517"/>
    </location>
</feature>
<dbReference type="Pfam" id="PF16371">
    <property type="entry name" value="MetallophosN"/>
    <property type="match status" value="1"/>
</dbReference>
<dbReference type="Proteomes" id="UP000254737">
    <property type="component" value="Unassembled WGS sequence"/>
</dbReference>
<evidence type="ECO:0000313" key="5">
    <source>
        <dbReference type="EMBL" id="STD55658.1"/>
    </source>
</evidence>
<gene>
    <name evidence="5" type="ORF">NCTC13456_01651</name>
</gene>
<dbReference type="Gene3D" id="3.60.21.10">
    <property type="match status" value="1"/>
</dbReference>
<dbReference type="Gene3D" id="2.60.40.10">
    <property type="entry name" value="Immunoglobulins"/>
    <property type="match status" value="1"/>
</dbReference>
<dbReference type="CDD" id="cd00838">
    <property type="entry name" value="MPP_superfamily"/>
    <property type="match status" value="1"/>
</dbReference>
<name>A0A376G7L1_9FLAO</name>
<dbReference type="AlphaFoldDB" id="A0A376G7L1"/>
<dbReference type="InterPro" id="IPR032285">
    <property type="entry name" value="Metallophos_N"/>
</dbReference>
<dbReference type="InterPro" id="IPR013783">
    <property type="entry name" value="Ig-like_fold"/>
</dbReference>
<dbReference type="PANTHER" id="PTHR43143:SF6">
    <property type="entry name" value="BLL3016 PROTEIN"/>
    <property type="match status" value="1"/>
</dbReference>
<evidence type="ECO:0000256" key="1">
    <source>
        <dbReference type="SAM" id="SignalP"/>
    </source>
</evidence>
<dbReference type="InterPro" id="IPR029052">
    <property type="entry name" value="Metallo-depent_PP-like"/>
</dbReference>
<evidence type="ECO:0000313" key="6">
    <source>
        <dbReference type="Proteomes" id="UP000254737"/>
    </source>
</evidence>
<keyword evidence="1" id="KW-0732">Signal</keyword>
<protein>
    <submittedName>
        <fullName evidence="5">Calcineurin-like phosphoesterase</fullName>
    </submittedName>
</protein>
<feature type="domain" description="Calcineurin-like phosphoesterase" evidence="2">
    <location>
        <begin position="169"/>
        <end position="319"/>
    </location>
</feature>
<organism evidence="5 6">
    <name type="scientific">Empedobacter falsenii</name>
    <dbReference type="NCBI Taxonomy" id="343874"/>
    <lineage>
        <taxon>Bacteria</taxon>
        <taxon>Pseudomonadati</taxon>
        <taxon>Bacteroidota</taxon>
        <taxon>Flavobacteriia</taxon>
        <taxon>Flavobacteriales</taxon>
        <taxon>Weeksellaceae</taxon>
        <taxon>Empedobacter</taxon>
    </lineage>
</organism>
<evidence type="ECO:0000259" key="4">
    <source>
        <dbReference type="Pfam" id="PF16371"/>
    </source>
</evidence>
<feature type="signal peptide" evidence="1">
    <location>
        <begin position="1"/>
        <end position="20"/>
    </location>
</feature>
<reference evidence="5 6" key="1">
    <citation type="submission" date="2018-06" db="EMBL/GenBank/DDBJ databases">
        <authorList>
            <consortium name="Pathogen Informatics"/>
            <person name="Doyle S."/>
        </authorList>
    </citation>
    <scope>NUCLEOTIDE SEQUENCE [LARGE SCALE GENOMIC DNA]</scope>
    <source>
        <strain evidence="5 6">NCTC13456</strain>
    </source>
</reference>
<dbReference type="RefSeq" id="WP_114999914.1">
    <property type="nucleotide sequence ID" value="NZ_UFXS01000001.1"/>
</dbReference>
<evidence type="ECO:0000259" key="3">
    <source>
        <dbReference type="Pfam" id="PF16370"/>
    </source>
</evidence>
<sequence>MKKIVLSLVLFGSFYTSVNAQQLAKGIVFEDKNQNNKFDKSEKRLANVQISNGKQVVSTNDKGEYQIEIDNETILFVIKPTNYKVPTNEFNQPQFYYINKPNGSPKLEYAGSAPTGNTPKSIDFALISTKENEKFSALIFGDPQAYTEEEIEYFSKGVIDDVKGIKGMEFGLSLGDLVGDDLNLHPSYIKAVSKVGLPWYNVMGNHDMNYDAKEDQYSDETFEKNFGPNNYSYNIGKAHFIVLDDILYPDPRDGKGYWGGFRPDQLEFIKNDLKFVPKDHLIVLAFHIPLRDTRPEDRNQLFELLKDYPNTISMSAHTHFQEQIFYANQDGWQQQKPHHEYNVGTTSGDWYSGPKDAKGVPASTMRDGTPKGYAFLHVDGNQYKFDYKVANSPKEKQIDLYHTKKVKEGKRNRAFLYANFFMGHESNKVEYRVNNGEWKEMNWDPTVDYNYMETIMKIDNAEITNIGNRPSAPEISKHIWSVRLPNKLKVGTYPIEVRATDLYGNTFTEKSSFEVIK</sequence>
<dbReference type="Pfam" id="PF16370">
    <property type="entry name" value="MetallophosC"/>
    <property type="match status" value="1"/>
</dbReference>
<feature type="domain" description="Calcineurin-like phosphoesterase N-terminal" evidence="4">
    <location>
        <begin position="40"/>
        <end position="100"/>
    </location>
</feature>
<evidence type="ECO:0000259" key="2">
    <source>
        <dbReference type="Pfam" id="PF00149"/>
    </source>
</evidence>
<dbReference type="PANTHER" id="PTHR43143">
    <property type="entry name" value="METALLOPHOSPHOESTERASE, CALCINEURIN SUPERFAMILY"/>
    <property type="match status" value="1"/>
</dbReference>
<dbReference type="GO" id="GO:0016787">
    <property type="term" value="F:hydrolase activity"/>
    <property type="evidence" value="ECO:0007669"/>
    <property type="project" value="InterPro"/>
</dbReference>
<dbReference type="InterPro" id="IPR004843">
    <property type="entry name" value="Calcineurin-like_PHP"/>
</dbReference>
<dbReference type="SUPFAM" id="SSF56300">
    <property type="entry name" value="Metallo-dependent phosphatases"/>
    <property type="match status" value="1"/>
</dbReference>
<dbReference type="EMBL" id="UFXS01000001">
    <property type="protein sequence ID" value="STD55658.1"/>
    <property type="molecule type" value="Genomic_DNA"/>
</dbReference>
<proteinExistence type="predicted"/>
<dbReference type="STRING" id="343874.GCA_000805695_03465"/>